<dbReference type="Proteomes" id="UP000176998">
    <property type="component" value="Unassembled WGS sequence"/>
</dbReference>
<proteinExistence type="predicted"/>
<gene>
    <name evidence="1" type="ORF">CORC01_14438</name>
</gene>
<name>A0A1G4AM73_9PEZI</name>
<reference evidence="1 2" key="1">
    <citation type="submission" date="2016-09" db="EMBL/GenBank/DDBJ databases">
        <authorList>
            <person name="Capua I."/>
            <person name="De Benedictis P."/>
            <person name="Joannis T."/>
            <person name="Lombin L.H."/>
            <person name="Cattoli G."/>
        </authorList>
    </citation>
    <scope>NUCLEOTIDE SEQUENCE [LARGE SCALE GENOMIC DNA]</scope>
    <source>
        <strain evidence="1 2">IMI 309357</strain>
    </source>
</reference>
<dbReference type="RefSeq" id="XP_022467446.1">
    <property type="nucleotide sequence ID" value="XM_022626049.1"/>
</dbReference>
<sequence>MIGKGIQYGFVSQERHSSSYIFRMILPSYTLLCACLT</sequence>
<dbReference type="PROSITE" id="PS51257">
    <property type="entry name" value="PROKAR_LIPOPROTEIN"/>
    <property type="match status" value="1"/>
</dbReference>
<comment type="caution">
    <text evidence="1">The sequence shown here is derived from an EMBL/GenBank/DDBJ whole genome shotgun (WGS) entry which is preliminary data.</text>
</comment>
<dbReference type="EMBL" id="MJBS01000293">
    <property type="protein sequence ID" value="OHE90269.1"/>
    <property type="molecule type" value="Genomic_DNA"/>
</dbReference>
<accession>A0A1G4AM73</accession>
<dbReference type="AlphaFoldDB" id="A0A1G4AM73"/>
<keyword evidence="2" id="KW-1185">Reference proteome</keyword>
<evidence type="ECO:0000313" key="1">
    <source>
        <dbReference type="EMBL" id="OHE90269.1"/>
    </source>
</evidence>
<organism evidence="1 2">
    <name type="scientific">Colletotrichum orchidophilum</name>
    <dbReference type="NCBI Taxonomy" id="1209926"/>
    <lineage>
        <taxon>Eukaryota</taxon>
        <taxon>Fungi</taxon>
        <taxon>Dikarya</taxon>
        <taxon>Ascomycota</taxon>
        <taxon>Pezizomycotina</taxon>
        <taxon>Sordariomycetes</taxon>
        <taxon>Hypocreomycetidae</taxon>
        <taxon>Glomerellales</taxon>
        <taxon>Glomerellaceae</taxon>
        <taxon>Colletotrichum</taxon>
    </lineage>
</organism>
<dbReference type="GeneID" id="34567559"/>
<evidence type="ECO:0000313" key="2">
    <source>
        <dbReference type="Proteomes" id="UP000176998"/>
    </source>
</evidence>
<protein>
    <submittedName>
        <fullName evidence="1">Uncharacterized protein</fullName>
    </submittedName>
</protein>